<name>A0A315XKF5_9EURY</name>
<dbReference type="AlphaFoldDB" id="A0A315XKF5"/>
<gene>
    <name evidence="1" type="ORF">MBBTH_19670</name>
</gene>
<accession>A0A315XKF5</accession>
<reference evidence="1 2" key="1">
    <citation type="submission" date="2017-03" db="EMBL/GenBank/DDBJ databases">
        <title>Genome sequence of Methanobrevibacter thaueri.</title>
        <authorList>
            <person name="Poehlein A."/>
            <person name="Seedorf H."/>
            <person name="Daniel R."/>
        </authorList>
    </citation>
    <scope>NUCLEOTIDE SEQUENCE [LARGE SCALE GENOMIC DNA]</scope>
    <source>
        <strain evidence="1 2">DSM 11995</strain>
    </source>
</reference>
<dbReference type="OrthoDB" id="100632at2157"/>
<dbReference type="Gene3D" id="1.20.120.330">
    <property type="entry name" value="Nucleotidyltransferases domain 2"/>
    <property type="match status" value="1"/>
</dbReference>
<comment type="caution">
    <text evidence="1">The sequence shown here is derived from an EMBL/GenBank/DDBJ whole genome shotgun (WGS) entry which is preliminary data.</text>
</comment>
<sequence>MKSDNFDWHEYYELANSFLNEEDIAKLRTGMGRYYYSSFLESRDFILENNIFLNPFNEKIMKSTSGRVHQETRFTFKNHPDLNRNNSGAKIAQSLNVLRKYRNMVDYDSKNPENIKHAYARCQMKSEKIFNLLDELN</sequence>
<keyword evidence="2" id="KW-1185">Reference proteome</keyword>
<dbReference type="RefSeq" id="WP_116592846.1">
    <property type="nucleotide sequence ID" value="NZ_MZGS01000028.1"/>
</dbReference>
<evidence type="ECO:0008006" key="3">
    <source>
        <dbReference type="Google" id="ProtNLM"/>
    </source>
</evidence>
<evidence type="ECO:0000313" key="2">
    <source>
        <dbReference type="Proteomes" id="UP000251717"/>
    </source>
</evidence>
<dbReference type="Proteomes" id="UP000251717">
    <property type="component" value="Unassembled WGS sequence"/>
</dbReference>
<protein>
    <recommendedName>
        <fullName evidence="3">HEPN domain protein</fullName>
    </recommendedName>
</protein>
<evidence type="ECO:0000313" key="1">
    <source>
        <dbReference type="EMBL" id="PWB85368.1"/>
    </source>
</evidence>
<dbReference type="EMBL" id="MZGS01000028">
    <property type="protein sequence ID" value="PWB85368.1"/>
    <property type="molecule type" value="Genomic_DNA"/>
</dbReference>
<proteinExistence type="predicted"/>
<organism evidence="1 2">
    <name type="scientific">Methanobrevibacter thaueri</name>
    <dbReference type="NCBI Taxonomy" id="190975"/>
    <lineage>
        <taxon>Archaea</taxon>
        <taxon>Methanobacteriati</taxon>
        <taxon>Methanobacteriota</taxon>
        <taxon>Methanomada group</taxon>
        <taxon>Methanobacteria</taxon>
        <taxon>Methanobacteriales</taxon>
        <taxon>Methanobacteriaceae</taxon>
        <taxon>Methanobrevibacter</taxon>
    </lineage>
</organism>